<dbReference type="Gene3D" id="3.40.50.2000">
    <property type="entry name" value="Glycogen Phosphorylase B"/>
    <property type="match status" value="2"/>
</dbReference>
<dbReference type="InterPro" id="IPR001296">
    <property type="entry name" value="Glyco_trans_1"/>
</dbReference>
<sequence>MRKICVFVGFYPDVVGGAEYQSKIIADELKIDFELFYISIGTSDYDKIEVRDNIKVYHVAYNKSIARLNKLSLYLPISRKILSILKKESPNIVYQRILNPFSFYLSLFQKKLGFKYILHIADKYSLIFSGLNIKSLTKKIMFSKIKSSKIDFIVQNSEQKGLLIENQVDPKVIHHIYNMHPVIDHVLNPSIKYHESSKQIIWIGSSRKVKQLDVFLDLADNFKNNSSLSFVIIGRIEAGEYGNFLQNRINQMTNLKYLGEQSNTIVNQELSKSFLTINTSVSEGFSNVMVQSWLVGVPVFSLNSNPDNLITEYKIGSVFYNDIFKMSTGIEQFIDNELNYVEMSKNSYDVATRLFSVNTNIKELLKIINL</sequence>
<dbReference type="AlphaFoldDB" id="A0A8T4H7V6"/>
<keyword evidence="3" id="KW-1185">Reference proteome</keyword>
<name>A0A8T4H7V6_9SPHI</name>
<dbReference type="GO" id="GO:0016757">
    <property type="term" value="F:glycosyltransferase activity"/>
    <property type="evidence" value="ECO:0007669"/>
    <property type="project" value="InterPro"/>
</dbReference>
<dbReference type="InterPro" id="IPR050194">
    <property type="entry name" value="Glycosyltransferase_grp1"/>
</dbReference>
<dbReference type="EMBL" id="JAGKSB010000001">
    <property type="protein sequence ID" value="MBP3942186.1"/>
    <property type="molecule type" value="Genomic_DNA"/>
</dbReference>
<dbReference type="RefSeq" id="WP_353545667.1">
    <property type="nucleotide sequence ID" value="NZ_JAGKSB010000001.1"/>
</dbReference>
<dbReference type="Pfam" id="PF00534">
    <property type="entry name" value="Glycos_transf_1"/>
    <property type="match status" value="1"/>
</dbReference>
<dbReference type="PANTHER" id="PTHR45947:SF3">
    <property type="entry name" value="SULFOQUINOVOSYL TRANSFERASE SQD2"/>
    <property type="match status" value="1"/>
</dbReference>
<proteinExistence type="predicted"/>
<comment type="caution">
    <text evidence="2">The sequence shown here is derived from an EMBL/GenBank/DDBJ whole genome shotgun (WGS) entry which is preliminary data.</text>
</comment>
<reference evidence="2" key="1">
    <citation type="submission" date="2021-03" db="EMBL/GenBank/DDBJ databases">
        <authorList>
            <person name="Lu T."/>
            <person name="Wang Q."/>
            <person name="Han X."/>
        </authorList>
    </citation>
    <scope>NUCLEOTIDE SEQUENCE</scope>
    <source>
        <strain evidence="2">WQ 2009</strain>
    </source>
</reference>
<protein>
    <submittedName>
        <fullName evidence="2">Glycosyltransferase</fullName>
    </submittedName>
</protein>
<evidence type="ECO:0000313" key="2">
    <source>
        <dbReference type="EMBL" id="MBP3942186.1"/>
    </source>
</evidence>
<feature type="domain" description="Glycosyl transferase family 1" evidence="1">
    <location>
        <begin position="195"/>
        <end position="348"/>
    </location>
</feature>
<evidence type="ECO:0000313" key="3">
    <source>
        <dbReference type="Proteomes" id="UP000679691"/>
    </source>
</evidence>
<dbReference type="SUPFAM" id="SSF53756">
    <property type="entry name" value="UDP-Glycosyltransferase/glycogen phosphorylase"/>
    <property type="match status" value="1"/>
</dbReference>
<evidence type="ECO:0000259" key="1">
    <source>
        <dbReference type="Pfam" id="PF00534"/>
    </source>
</evidence>
<accession>A0A8T4H7V6</accession>
<organism evidence="2 3">
    <name type="scientific">Rhinopithecimicrobium faecis</name>
    <dbReference type="NCBI Taxonomy" id="2820698"/>
    <lineage>
        <taxon>Bacteria</taxon>
        <taxon>Pseudomonadati</taxon>
        <taxon>Bacteroidota</taxon>
        <taxon>Sphingobacteriia</taxon>
        <taxon>Sphingobacteriales</taxon>
        <taxon>Sphingobacteriaceae</taxon>
        <taxon>Rhinopithecimicrobium</taxon>
    </lineage>
</organism>
<dbReference type="PANTHER" id="PTHR45947">
    <property type="entry name" value="SULFOQUINOVOSYL TRANSFERASE SQD2"/>
    <property type="match status" value="1"/>
</dbReference>
<gene>
    <name evidence="2" type="ORF">J5U18_01165</name>
</gene>
<dbReference type="Proteomes" id="UP000679691">
    <property type="component" value="Unassembled WGS sequence"/>
</dbReference>